<proteinExistence type="predicted"/>
<reference evidence="1" key="1">
    <citation type="journal article" date="2021" name="PeerJ">
        <title>Extensive microbial diversity within the chicken gut microbiome revealed by metagenomics and culture.</title>
        <authorList>
            <person name="Gilroy R."/>
            <person name="Ravi A."/>
            <person name="Getino M."/>
            <person name="Pursley I."/>
            <person name="Horton D.L."/>
            <person name="Alikhan N.F."/>
            <person name="Baker D."/>
            <person name="Gharbi K."/>
            <person name="Hall N."/>
            <person name="Watson M."/>
            <person name="Adriaenssens E.M."/>
            <person name="Foster-Nyarko E."/>
            <person name="Jarju S."/>
            <person name="Secka A."/>
            <person name="Antonio M."/>
            <person name="Oren A."/>
            <person name="Chaudhuri R.R."/>
            <person name="La Ragione R."/>
            <person name="Hildebrand F."/>
            <person name="Pallen M.J."/>
        </authorList>
    </citation>
    <scope>NUCLEOTIDE SEQUENCE</scope>
    <source>
        <strain evidence="1">5032</strain>
    </source>
</reference>
<evidence type="ECO:0000313" key="2">
    <source>
        <dbReference type="Proteomes" id="UP000823821"/>
    </source>
</evidence>
<protein>
    <submittedName>
        <fullName evidence="1">Uncharacterized protein</fullName>
    </submittedName>
</protein>
<gene>
    <name evidence="1" type="ORF">H9784_00435</name>
</gene>
<dbReference type="AlphaFoldDB" id="A0A9D2KPK9"/>
<comment type="caution">
    <text evidence="1">The sequence shown here is derived from an EMBL/GenBank/DDBJ whole genome shotgun (WGS) entry which is preliminary data.</text>
</comment>
<name>A0A9D2KPK9_9BACT</name>
<dbReference type="EMBL" id="DWZD01000005">
    <property type="protein sequence ID" value="HJA78028.1"/>
    <property type="molecule type" value="Genomic_DNA"/>
</dbReference>
<reference evidence="1" key="2">
    <citation type="submission" date="2021-04" db="EMBL/GenBank/DDBJ databases">
        <authorList>
            <person name="Gilroy R."/>
        </authorList>
    </citation>
    <scope>NUCLEOTIDE SEQUENCE</scope>
    <source>
        <strain evidence="1">5032</strain>
    </source>
</reference>
<organism evidence="1 2">
    <name type="scientific">Candidatus Desulfovibrio intestinavium</name>
    <dbReference type="NCBI Taxonomy" id="2838534"/>
    <lineage>
        <taxon>Bacteria</taxon>
        <taxon>Pseudomonadati</taxon>
        <taxon>Thermodesulfobacteriota</taxon>
        <taxon>Desulfovibrionia</taxon>
        <taxon>Desulfovibrionales</taxon>
        <taxon>Desulfovibrionaceae</taxon>
        <taxon>Desulfovibrio</taxon>
    </lineage>
</organism>
<accession>A0A9D2KPK9</accession>
<sequence length="78" mass="9241">MEFFMAGYWRDLYETMREDLQSPAFRQFGSYSIAGRSFTYRSLDDFRSLLDWVKREADKEDGIAPYRARRVARNGGRG</sequence>
<dbReference type="Proteomes" id="UP000823821">
    <property type="component" value="Unassembled WGS sequence"/>
</dbReference>
<evidence type="ECO:0000313" key="1">
    <source>
        <dbReference type="EMBL" id="HJA78028.1"/>
    </source>
</evidence>